<keyword evidence="1" id="KW-0732">Signal</keyword>
<evidence type="ECO:0000313" key="3">
    <source>
        <dbReference type="Proteomes" id="UP000068447"/>
    </source>
</evidence>
<dbReference type="AlphaFoldDB" id="A0A0U3B002"/>
<evidence type="ECO:0000256" key="1">
    <source>
        <dbReference type="SAM" id="SignalP"/>
    </source>
</evidence>
<sequence>MKTILIALSLLVIGIPAQAQQPQPQQIRVVGQSSVSKVPDLFHFSLYIEEKGPVINKLNDSLTDKTGRIIKSLLDQGVEEKDIASMQVQLQPWYEHRNGMTEQKGFVLSRTVHISLRALKLYDKVLDSVFKIGATRMDGFEYGFDDPQSLYLRALELAVEDARVRAEKLAAAAGVKVGKVTSINEVSQYRPVAKMAESRMRMQSDVSMPGQQTIDARIEVQFELVQ</sequence>
<evidence type="ECO:0008006" key="4">
    <source>
        <dbReference type="Google" id="ProtNLM"/>
    </source>
</evidence>
<organism evidence="2 3">
    <name type="scientific">Lacimicrobium alkaliphilum</name>
    <dbReference type="NCBI Taxonomy" id="1526571"/>
    <lineage>
        <taxon>Bacteria</taxon>
        <taxon>Pseudomonadati</taxon>
        <taxon>Pseudomonadota</taxon>
        <taxon>Gammaproteobacteria</taxon>
        <taxon>Alteromonadales</taxon>
        <taxon>Alteromonadaceae</taxon>
        <taxon>Lacimicrobium</taxon>
    </lineage>
</organism>
<protein>
    <recommendedName>
        <fullName evidence="4">SIMPL domain-containing protein</fullName>
    </recommendedName>
</protein>
<dbReference type="InterPro" id="IPR007497">
    <property type="entry name" value="SIMPL/DUF541"/>
</dbReference>
<proteinExistence type="predicted"/>
<keyword evidence="3" id="KW-1185">Reference proteome</keyword>
<dbReference type="STRING" id="1526571.AT746_09465"/>
<dbReference type="KEGG" id="lal:AT746_09465"/>
<dbReference type="Pfam" id="PF04402">
    <property type="entry name" value="SIMPL"/>
    <property type="match status" value="1"/>
</dbReference>
<dbReference type="GO" id="GO:0006974">
    <property type="term" value="P:DNA damage response"/>
    <property type="evidence" value="ECO:0007669"/>
    <property type="project" value="TreeGrafter"/>
</dbReference>
<accession>A0A0U3B002</accession>
<name>A0A0U3B002_9ALTE</name>
<dbReference type="RefSeq" id="WP_062479657.1">
    <property type="nucleotide sequence ID" value="NZ_CP013650.1"/>
</dbReference>
<dbReference type="PANTHER" id="PTHR34387">
    <property type="entry name" value="SLR1258 PROTEIN"/>
    <property type="match status" value="1"/>
</dbReference>
<feature type="chain" id="PRO_5006836298" description="SIMPL domain-containing protein" evidence="1">
    <location>
        <begin position="20"/>
        <end position="226"/>
    </location>
</feature>
<dbReference type="InterPro" id="IPR052022">
    <property type="entry name" value="26kDa_periplasmic_antigen"/>
</dbReference>
<evidence type="ECO:0000313" key="2">
    <source>
        <dbReference type="EMBL" id="ALS98464.1"/>
    </source>
</evidence>
<dbReference type="Gene3D" id="3.30.70.2970">
    <property type="entry name" value="Protein of unknown function (DUF541), domain 2"/>
    <property type="match status" value="1"/>
</dbReference>
<reference evidence="2 3" key="1">
    <citation type="submission" date="2015-12" db="EMBL/GenBank/DDBJ databases">
        <title>Complete genome of Lacimicrobium alkaliphilum KCTC 32984.</title>
        <authorList>
            <person name="Kim S.-G."/>
            <person name="Lee Y.-J."/>
        </authorList>
    </citation>
    <scope>NUCLEOTIDE SEQUENCE [LARGE SCALE GENOMIC DNA]</scope>
    <source>
        <strain evidence="2 3">YelD216</strain>
    </source>
</reference>
<dbReference type="Proteomes" id="UP000068447">
    <property type="component" value="Chromosome"/>
</dbReference>
<dbReference type="PANTHER" id="PTHR34387:SF1">
    <property type="entry name" value="PERIPLASMIC IMMUNOGENIC PROTEIN"/>
    <property type="match status" value="1"/>
</dbReference>
<feature type="signal peptide" evidence="1">
    <location>
        <begin position="1"/>
        <end position="19"/>
    </location>
</feature>
<gene>
    <name evidence="2" type="ORF">AT746_09465</name>
</gene>
<dbReference type="EMBL" id="CP013650">
    <property type="protein sequence ID" value="ALS98464.1"/>
    <property type="molecule type" value="Genomic_DNA"/>
</dbReference>
<dbReference type="Gene3D" id="3.30.110.170">
    <property type="entry name" value="Protein of unknown function (DUF541), domain 1"/>
    <property type="match status" value="1"/>
</dbReference>